<dbReference type="RefSeq" id="WP_345241466.1">
    <property type="nucleotide sequence ID" value="NZ_BAABHD010000012.1"/>
</dbReference>
<reference evidence="3" key="1">
    <citation type="journal article" date="2019" name="Int. J. Syst. Evol. Microbiol.">
        <title>The Global Catalogue of Microorganisms (GCM) 10K type strain sequencing project: providing services to taxonomists for standard genome sequencing and annotation.</title>
        <authorList>
            <consortium name="The Broad Institute Genomics Platform"/>
            <consortium name="The Broad Institute Genome Sequencing Center for Infectious Disease"/>
            <person name="Wu L."/>
            <person name="Ma J."/>
        </authorList>
    </citation>
    <scope>NUCLEOTIDE SEQUENCE [LARGE SCALE GENOMIC DNA]</scope>
    <source>
        <strain evidence="3">JCM 17927</strain>
    </source>
</reference>
<feature type="compositionally biased region" description="Acidic residues" evidence="1">
    <location>
        <begin position="115"/>
        <end position="124"/>
    </location>
</feature>
<dbReference type="Proteomes" id="UP001501175">
    <property type="component" value="Unassembled WGS sequence"/>
</dbReference>
<feature type="region of interest" description="Disordered" evidence="1">
    <location>
        <begin position="97"/>
        <end position="124"/>
    </location>
</feature>
<name>A0ABP8MJJ9_9BACT</name>
<comment type="caution">
    <text evidence="2">The sequence shown here is derived from an EMBL/GenBank/DDBJ whole genome shotgun (WGS) entry which is preliminary data.</text>
</comment>
<accession>A0ABP8MJJ9</accession>
<protein>
    <submittedName>
        <fullName evidence="2">DUF3127 domain-containing protein</fullName>
    </submittedName>
</protein>
<evidence type="ECO:0000313" key="2">
    <source>
        <dbReference type="EMBL" id="GAA4450558.1"/>
    </source>
</evidence>
<sequence length="124" mass="14009">MALELTGKLVKVMPEVTGQGKNGAWNKQEFVIETIDQFPKKVCMTAWGEKANDLKQFTNGDTLKVTVNIESREYNDRWYTDVRAWRIELLEGETIRPDQPKAAAQPAGTPFGVTFEEEGSDLPF</sequence>
<dbReference type="EMBL" id="BAABHD010000012">
    <property type="protein sequence ID" value="GAA4450558.1"/>
    <property type="molecule type" value="Genomic_DNA"/>
</dbReference>
<dbReference type="Pfam" id="PF11325">
    <property type="entry name" value="DUF3127"/>
    <property type="match status" value="1"/>
</dbReference>
<keyword evidence="3" id="KW-1185">Reference proteome</keyword>
<dbReference type="InterPro" id="IPR021474">
    <property type="entry name" value="DUF3127"/>
</dbReference>
<gene>
    <name evidence="2" type="ORF">GCM10023189_11390</name>
</gene>
<proteinExistence type="predicted"/>
<evidence type="ECO:0000256" key="1">
    <source>
        <dbReference type="SAM" id="MobiDB-lite"/>
    </source>
</evidence>
<organism evidence="2 3">
    <name type="scientific">Nibrella saemangeumensis</name>
    <dbReference type="NCBI Taxonomy" id="1084526"/>
    <lineage>
        <taxon>Bacteria</taxon>
        <taxon>Pseudomonadati</taxon>
        <taxon>Bacteroidota</taxon>
        <taxon>Cytophagia</taxon>
        <taxon>Cytophagales</taxon>
        <taxon>Spirosomataceae</taxon>
        <taxon>Nibrella</taxon>
    </lineage>
</organism>
<evidence type="ECO:0000313" key="3">
    <source>
        <dbReference type="Proteomes" id="UP001501175"/>
    </source>
</evidence>